<dbReference type="STRING" id="27349.A0A0L6UEK6"/>
<feature type="region of interest" description="Disordered" evidence="6">
    <location>
        <begin position="119"/>
        <end position="168"/>
    </location>
</feature>
<dbReference type="OrthoDB" id="244190at2759"/>
<keyword evidence="2" id="KW-0813">Transport</keyword>
<evidence type="ECO:0000313" key="9">
    <source>
        <dbReference type="Proteomes" id="UP000037035"/>
    </source>
</evidence>
<dbReference type="EMBL" id="LAVV01012894">
    <property type="protein sequence ID" value="KNZ46230.1"/>
    <property type="molecule type" value="Genomic_DNA"/>
</dbReference>
<dbReference type="SUPFAM" id="SSF58038">
    <property type="entry name" value="SNARE fusion complex"/>
    <property type="match status" value="1"/>
</dbReference>
<evidence type="ECO:0000256" key="5">
    <source>
        <dbReference type="ARBA" id="ARBA00023136"/>
    </source>
</evidence>
<keyword evidence="3" id="KW-0812">Transmembrane</keyword>
<proteinExistence type="predicted"/>
<keyword evidence="5" id="KW-0472">Membrane</keyword>
<organism evidence="8 9">
    <name type="scientific">Puccinia sorghi</name>
    <dbReference type="NCBI Taxonomy" id="27349"/>
    <lineage>
        <taxon>Eukaryota</taxon>
        <taxon>Fungi</taxon>
        <taxon>Dikarya</taxon>
        <taxon>Basidiomycota</taxon>
        <taxon>Pucciniomycotina</taxon>
        <taxon>Pucciniomycetes</taxon>
        <taxon>Pucciniales</taxon>
        <taxon>Pucciniaceae</taxon>
        <taxon>Puccinia</taxon>
    </lineage>
</organism>
<dbReference type="GO" id="GO:0016020">
    <property type="term" value="C:membrane"/>
    <property type="evidence" value="ECO:0007669"/>
    <property type="project" value="UniProtKB-SubCell"/>
</dbReference>
<dbReference type="VEuPathDB" id="FungiDB:VP01_745g11"/>
<protein>
    <recommendedName>
        <fullName evidence="7">t-SNARE coiled-coil homology domain-containing protein</fullName>
    </recommendedName>
</protein>
<dbReference type="GO" id="GO:0005737">
    <property type="term" value="C:cytoplasm"/>
    <property type="evidence" value="ECO:0007669"/>
    <property type="project" value="UniProtKB-ARBA"/>
</dbReference>
<evidence type="ECO:0000256" key="2">
    <source>
        <dbReference type="ARBA" id="ARBA00022448"/>
    </source>
</evidence>
<dbReference type="PROSITE" id="PS50192">
    <property type="entry name" value="T_SNARE"/>
    <property type="match status" value="1"/>
</dbReference>
<dbReference type="GO" id="GO:0012505">
    <property type="term" value="C:endomembrane system"/>
    <property type="evidence" value="ECO:0007669"/>
    <property type="project" value="UniProtKB-ARBA"/>
</dbReference>
<comment type="caution">
    <text evidence="8">The sequence shown here is derived from an EMBL/GenBank/DDBJ whole genome shotgun (WGS) entry which is preliminary data.</text>
</comment>
<feature type="domain" description="T-SNARE coiled-coil homology" evidence="7">
    <location>
        <begin position="176"/>
        <end position="238"/>
    </location>
</feature>
<dbReference type="PANTHER" id="PTHR12791">
    <property type="entry name" value="GOLGI SNARE BET1-RELATED"/>
    <property type="match status" value="1"/>
</dbReference>
<evidence type="ECO:0000256" key="6">
    <source>
        <dbReference type="SAM" id="MobiDB-lite"/>
    </source>
</evidence>
<dbReference type="AlphaFoldDB" id="A0A0L6UEK6"/>
<name>A0A0L6UEK6_9BASI</name>
<accession>A0A0L6UEK6</accession>
<reference evidence="8 9" key="1">
    <citation type="submission" date="2015-08" db="EMBL/GenBank/DDBJ databases">
        <title>Next Generation Sequencing and Analysis of the Genome of Puccinia sorghi L Schw, the Causal Agent of Maize Common Rust.</title>
        <authorList>
            <person name="Rochi L."/>
            <person name="Burguener G."/>
            <person name="Darino M."/>
            <person name="Turjanski A."/>
            <person name="Kreff E."/>
            <person name="Dieguez M.J."/>
            <person name="Sacco F."/>
        </authorList>
    </citation>
    <scope>NUCLEOTIDE SEQUENCE [LARGE SCALE GENOMIC DNA]</scope>
    <source>
        <strain evidence="8 9">RO10H11247</strain>
    </source>
</reference>
<dbReference type="Proteomes" id="UP000037035">
    <property type="component" value="Unassembled WGS sequence"/>
</dbReference>
<evidence type="ECO:0000256" key="4">
    <source>
        <dbReference type="ARBA" id="ARBA00022989"/>
    </source>
</evidence>
<dbReference type="Gene3D" id="1.20.5.110">
    <property type="match status" value="1"/>
</dbReference>
<feature type="compositionally biased region" description="Polar residues" evidence="6">
    <location>
        <begin position="128"/>
        <end position="146"/>
    </location>
</feature>
<sequence>MANGTETKAPPSAARLSSISTSLLTWILELSQQNTQELAVNPTTKSKILKNLLCLREGLIQNGLQEHDPILIGLRDQYARIVALVRGIPAIQADIDGQDLALPSPEAHQPLIDVDEGHTASTAHHDQSSPNTQHHSRSDLLQTSIDIPSRPRSRRALEEDEEIMRSENEQVQRIQQVLLDDQDRTLDELSNAISRQRDLSLHISSELEVQETLLDELDHDMDFTSSRLTRANKRMDTLFQKIAKDGACWTIFGLVAILLKTYLSASKQCFMCSGLGCLRRGERDNGELGFLRALD</sequence>
<dbReference type="SMART" id="SM00397">
    <property type="entry name" value="t_SNARE"/>
    <property type="match status" value="1"/>
</dbReference>
<keyword evidence="4" id="KW-1133">Transmembrane helix</keyword>
<dbReference type="CDD" id="cd15859">
    <property type="entry name" value="SNARE_SYN8"/>
    <property type="match status" value="1"/>
</dbReference>
<evidence type="ECO:0000313" key="8">
    <source>
        <dbReference type="EMBL" id="KNZ46230.1"/>
    </source>
</evidence>
<evidence type="ECO:0000259" key="7">
    <source>
        <dbReference type="PROSITE" id="PS50192"/>
    </source>
</evidence>
<keyword evidence="9" id="KW-1185">Reference proteome</keyword>
<evidence type="ECO:0000256" key="3">
    <source>
        <dbReference type="ARBA" id="ARBA00022692"/>
    </source>
</evidence>
<comment type="subcellular location">
    <subcellularLocation>
        <location evidence="1">Membrane</location>
        <topology evidence="1">Single-pass membrane protein</topology>
    </subcellularLocation>
</comment>
<dbReference type="InterPro" id="IPR000727">
    <property type="entry name" value="T_SNARE_dom"/>
</dbReference>
<gene>
    <name evidence="8" type="ORF">VP01_745g11</name>
</gene>
<evidence type="ECO:0000256" key="1">
    <source>
        <dbReference type="ARBA" id="ARBA00004167"/>
    </source>
</evidence>
<dbReference type="FunFam" id="1.20.5.110:FF:000201">
    <property type="entry name" value="Uncharacterized protein"/>
    <property type="match status" value="1"/>
</dbReference>